<dbReference type="Proteomes" id="UP000234329">
    <property type="component" value="Unassembled WGS sequence"/>
</dbReference>
<dbReference type="InParanoid" id="A0A2I1DPE3"/>
<dbReference type="RefSeq" id="WP_101536860.1">
    <property type="nucleotide sequence ID" value="NZ_MXAV01000007.1"/>
</dbReference>
<evidence type="ECO:0000313" key="1">
    <source>
        <dbReference type="EMBL" id="PKY11719.1"/>
    </source>
</evidence>
<gene>
    <name evidence="1" type="ORF">B1757_02715</name>
</gene>
<keyword evidence="2" id="KW-1185">Reference proteome</keyword>
<sequence length="81" mass="8788">MGQDREDGRVIQADSPAEAAKRWAAWQDASHAADYAIAGKRAQPEVCIQAEGSDVVFHFIVSGFMSPTYLAQFKVSWNSGG</sequence>
<evidence type="ECO:0000313" key="2">
    <source>
        <dbReference type="Proteomes" id="UP000234329"/>
    </source>
</evidence>
<dbReference type="AlphaFoldDB" id="A0A2I1DPE3"/>
<protein>
    <submittedName>
        <fullName evidence="1">Uncharacterized protein</fullName>
    </submittedName>
</protein>
<comment type="caution">
    <text evidence="1">The sequence shown here is derived from an EMBL/GenBank/DDBJ whole genome shotgun (WGS) entry which is preliminary data.</text>
</comment>
<dbReference type="EMBL" id="MXAV01000007">
    <property type="protein sequence ID" value="PKY11719.1"/>
    <property type="molecule type" value="Genomic_DNA"/>
</dbReference>
<organism evidence="1 2">
    <name type="scientific">Acidithiobacillus marinus</name>
    <dbReference type="NCBI Taxonomy" id="187490"/>
    <lineage>
        <taxon>Bacteria</taxon>
        <taxon>Pseudomonadati</taxon>
        <taxon>Pseudomonadota</taxon>
        <taxon>Acidithiobacillia</taxon>
        <taxon>Acidithiobacillales</taxon>
        <taxon>Acidithiobacillaceae</taxon>
        <taxon>Acidithiobacillus</taxon>
    </lineage>
</organism>
<reference evidence="1 2" key="1">
    <citation type="submission" date="2017-03" db="EMBL/GenBank/DDBJ databases">
        <title>Draft genime sequence of the acidophilic sulfur-oxidizing bacterium Acidithiobacillus sp. SH, isolated from seawater.</title>
        <authorList>
            <person name="Sharmin S."/>
            <person name="Tokuhisa M."/>
            <person name="Kanao T."/>
            <person name="Kamimura K."/>
        </authorList>
    </citation>
    <scope>NUCLEOTIDE SEQUENCE [LARGE SCALE GENOMIC DNA]</scope>
    <source>
        <strain evidence="1 2">SH</strain>
    </source>
</reference>
<proteinExistence type="predicted"/>
<accession>A0A2I1DPE3</accession>
<name>A0A2I1DPE3_9PROT</name>